<gene>
    <name evidence="1" type="ORF">A1Q1_02508</name>
</gene>
<sequence length="151" mass="16572">MDPGEGLDPSKAQDIDACVNWKEKSIGRKAQPRDTDDDGMEGWAVVFDPPEKKVRQTRCRHEGIYKGDMAGWAQHNYTIRVLGALFSGTIAGRRGSVAIALWGNSGDDQIVQNWKFYPETATGELEGIRGGGTFKGSTEQGQPVTLKVQFD</sequence>
<organism evidence="1 2">
    <name type="scientific">Trichosporon asahii var. asahii (strain ATCC 90039 / CBS 2479 / JCM 2466 / KCTC 7840 / NBRC 103889/ NCYC 2677 / UAMH 7654)</name>
    <name type="common">Yeast</name>
    <dbReference type="NCBI Taxonomy" id="1186058"/>
    <lineage>
        <taxon>Eukaryota</taxon>
        <taxon>Fungi</taxon>
        <taxon>Dikarya</taxon>
        <taxon>Basidiomycota</taxon>
        <taxon>Agaricomycotina</taxon>
        <taxon>Tremellomycetes</taxon>
        <taxon>Trichosporonales</taxon>
        <taxon>Trichosporonaceae</taxon>
        <taxon>Trichosporon</taxon>
    </lineage>
</organism>
<dbReference type="AlphaFoldDB" id="J6F055"/>
<evidence type="ECO:0000313" key="1">
    <source>
        <dbReference type="EMBL" id="EJT48487.1"/>
    </source>
</evidence>
<comment type="caution">
    <text evidence="1">The sequence shown here is derived from an EMBL/GenBank/DDBJ whole genome shotgun (WGS) entry which is preliminary data.</text>
</comment>
<dbReference type="VEuPathDB" id="FungiDB:A1Q1_02508"/>
<name>J6F055_TRIAS</name>
<dbReference type="Pfam" id="PF11528">
    <property type="entry name" value="DUF3224"/>
    <property type="match status" value="1"/>
</dbReference>
<dbReference type="InterPro" id="IPR021607">
    <property type="entry name" value="DUF3224"/>
</dbReference>
<dbReference type="EMBL" id="ALBS01000203">
    <property type="protein sequence ID" value="EJT48487.1"/>
    <property type="molecule type" value="Genomic_DNA"/>
</dbReference>
<dbReference type="Proteomes" id="UP000002748">
    <property type="component" value="Unassembled WGS sequence"/>
</dbReference>
<evidence type="ECO:0000313" key="2">
    <source>
        <dbReference type="Proteomes" id="UP000002748"/>
    </source>
</evidence>
<dbReference type="OrthoDB" id="10632636at2759"/>
<dbReference type="GeneID" id="25986022"/>
<dbReference type="RefSeq" id="XP_014179245.1">
    <property type="nucleotide sequence ID" value="XM_014323770.1"/>
</dbReference>
<accession>J6F055</accession>
<reference evidence="1 2" key="1">
    <citation type="journal article" date="2012" name="Eukaryot. Cell">
        <title>Draft genome sequence of CBS 2479, the standard type strain of Trichosporon asahii.</title>
        <authorList>
            <person name="Yang R.Y."/>
            <person name="Li H.T."/>
            <person name="Zhu H."/>
            <person name="Zhou G.P."/>
            <person name="Wang M."/>
            <person name="Wang L."/>
        </authorList>
    </citation>
    <scope>NUCLEOTIDE SEQUENCE [LARGE SCALE GENOMIC DNA]</scope>
    <source>
        <strain evidence="2">ATCC 90039 / CBS 2479 / JCM 2466 / KCTC 7840 / NCYC 2677 / UAMH 7654</strain>
    </source>
</reference>
<dbReference type="KEGG" id="tasa:A1Q1_02508"/>
<dbReference type="Gene3D" id="2.40.350.10">
    <property type="entry name" value="SO1590-like"/>
    <property type="match status" value="1"/>
</dbReference>
<protein>
    <submittedName>
        <fullName evidence="1">Uncharacterized protein</fullName>
    </submittedName>
</protein>
<dbReference type="InterPro" id="IPR023159">
    <property type="entry name" value="SO1590-like_sf"/>
</dbReference>
<dbReference type="SUPFAM" id="SSF159238">
    <property type="entry name" value="SO1590-like"/>
    <property type="match status" value="1"/>
</dbReference>
<proteinExistence type="predicted"/>
<dbReference type="HOGENOM" id="CLU_1732787_0_0_1"/>